<name>A0ABQ3L5A4_9ALTE</name>
<feature type="domain" description="PhoU" evidence="7">
    <location>
        <begin position="506"/>
        <end position="563"/>
    </location>
</feature>
<evidence type="ECO:0000313" key="9">
    <source>
        <dbReference type="Proteomes" id="UP000659697"/>
    </source>
</evidence>
<evidence type="ECO:0000313" key="8">
    <source>
        <dbReference type="EMBL" id="GHG65995.1"/>
    </source>
</evidence>
<feature type="transmembrane region" description="Helical" evidence="6">
    <location>
        <begin position="230"/>
        <end position="247"/>
    </location>
</feature>
<comment type="subcellular location">
    <subcellularLocation>
        <location evidence="1">Cell membrane</location>
        <topology evidence="1">Multi-pass membrane protein</topology>
    </subcellularLocation>
</comment>
<dbReference type="NCBIfam" id="NF037997">
    <property type="entry name" value="Na_Pi_symport"/>
    <property type="match status" value="1"/>
</dbReference>
<dbReference type="Gene3D" id="1.20.58.220">
    <property type="entry name" value="Phosphate transport system protein phou homolog 2, domain 2"/>
    <property type="match status" value="1"/>
</dbReference>
<reference evidence="9" key="1">
    <citation type="journal article" date="2019" name="Int. J. Syst. Evol. Microbiol.">
        <title>The Global Catalogue of Microorganisms (GCM) 10K type strain sequencing project: providing services to taxonomists for standard genome sequencing and annotation.</title>
        <authorList>
            <consortium name="The Broad Institute Genomics Platform"/>
            <consortium name="The Broad Institute Genome Sequencing Center for Infectious Disease"/>
            <person name="Wu L."/>
            <person name="Ma J."/>
        </authorList>
    </citation>
    <scope>NUCLEOTIDE SEQUENCE [LARGE SCALE GENOMIC DNA]</scope>
    <source>
        <strain evidence="9">CGMCC 1.7003</strain>
    </source>
</reference>
<feature type="transmembrane region" description="Helical" evidence="6">
    <location>
        <begin position="179"/>
        <end position="196"/>
    </location>
</feature>
<dbReference type="Pfam" id="PF02690">
    <property type="entry name" value="Na_Pi_cotrans"/>
    <property type="match status" value="2"/>
</dbReference>
<keyword evidence="3 6" id="KW-0812">Transmembrane</keyword>
<dbReference type="Pfam" id="PF01895">
    <property type="entry name" value="PhoU"/>
    <property type="match status" value="2"/>
</dbReference>
<dbReference type="NCBIfam" id="TIGR00704">
    <property type="entry name" value="NaPi_cotrn_rel"/>
    <property type="match status" value="1"/>
</dbReference>
<keyword evidence="2" id="KW-1003">Cell membrane</keyword>
<dbReference type="Proteomes" id="UP000659697">
    <property type="component" value="Unassembled WGS sequence"/>
</dbReference>
<evidence type="ECO:0000256" key="1">
    <source>
        <dbReference type="ARBA" id="ARBA00004651"/>
    </source>
</evidence>
<evidence type="ECO:0000256" key="3">
    <source>
        <dbReference type="ARBA" id="ARBA00022692"/>
    </source>
</evidence>
<dbReference type="InterPro" id="IPR004633">
    <property type="entry name" value="NaPi_cotrn-rel/YqeW-like"/>
</dbReference>
<dbReference type="EMBL" id="BNAO01000002">
    <property type="protein sequence ID" value="GHG65995.1"/>
    <property type="molecule type" value="Genomic_DNA"/>
</dbReference>
<sequence length="582" mass="64266">MTYTFFDFLQLVGSLGIFIFGMKIFSEGLQKIAGNRLKGILSGMTRNRLTGVLTGFATTAITQSSTTTTVMAVTFVNAGLLTFVQSTGVIMGANIGTTITAWMVALFGFKFKITSIAVAVIGVFFAFLFSKNTRLRNIAEAMVGFGILFIGLDFIKGAVPDINSNPAIFAFLDGFTQYGYFSLLLFVLVGTVLTLLTQSSSAATAITLVMVFEGWISFPIAAAMILGENIGTTVTANIAALVGNVHAKRAARFHFFFNVIGVLWMLALIYPALHLIDYTMQYFTGSSASVMAGGADTRDTAALGLSLFHTSFNVLNVVFLFAFIPYLVRFVEYIQPDRGGKDEEFHLRHISAGVMTSPGLSITQAQKEIQHFAEVIDKMHDSVTELLFDPTADKAALVDKVRKYEDATDVLEIEISDYLVGVSEHTNLEHWMTERIRFMQTAINDMERVADIYYQVAKLVERMAETQSVWPDPATAEMQQMMLALKAAIATMKLNTAKEPGAVSMKEALVREDHIDKLRDEYRDNHYKRLESGDYAPRAGVIFIDMLNRLERIGDHILNVNESASGRRLKALRVDGTNVAKQ</sequence>
<dbReference type="SUPFAM" id="SSF109755">
    <property type="entry name" value="PhoU-like"/>
    <property type="match status" value="1"/>
</dbReference>
<dbReference type="PANTHER" id="PTHR10010:SF46">
    <property type="entry name" value="SODIUM-DEPENDENT PHOSPHATE TRANSPORT PROTEIN 2B"/>
    <property type="match status" value="1"/>
</dbReference>
<keyword evidence="5 6" id="KW-0472">Membrane</keyword>
<dbReference type="InterPro" id="IPR026022">
    <property type="entry name" value="PhoU_dom"/>
</dbReference>
<evidence type="ECO:0000256" key="6">
    <source>
        <dbReference type="SAM" id="Phobius"/>
    </source>
</evidence>
<dbReference type="InterPro" id="IPR038078">
    <property type="entry name" value="PhoU-like_sf"/>
</dbReference>
<dbReference type="PANTHER" id="PTHR10010">
    <property type="entry name" value="SOLUTE CARRIER FAMILY 34 SODIUM PHOSPHATE , MEMBER 2-RELATED"/>
    <property type="match status" value="1"/>
</dbReference>
<feature type="transmembrane region" description="Helical" evidence="6">
    <location>
        <begin position="254"/>
        <end position="273"/>
    </location>
</feature>
<organism evidence="8 9">
    <name type="scientific">Alishewanella longhuensis</name>
    <dbReference type="NCBI Taxonomy" id="1091037"/>
    <lineage>
        <taxon>Bacteria</taxon>
        <taxon>Pseudomonadati</taxon>
        <taxon>Pseudomonadota</taxon>
        <taxon>Gammaproteobacteria</taxon>
        <taxon>Alteromonadales</taxon>
        <taxon>Alteromonadaceae</taxon>
        <taxon>Alishewanella</taxon>
    </lineage>
</organism>
<feature type="transmembrane region" description="Helical" evidence="6">
    <location>
        <begin position="6"/>
        <end position="26"/>
    </location>
</feature>
<keyword evidence="4 6" id="KW-1133">Transmembrane helix</keyword>
<gene>
    <name evidence="8" type="ORF">GCM10010919_13770</name>
</gene>
<keyword evidence="9" id="KW-1185">Reference proteome</keyword>
<accession>A0ABQ3L5A4</accession>
<feature type="transmembrane region" description="Helical" evidence="6">
    <location>
        <begin position="111"/>
        <end position="129"/>
    </location>
</feature>
<evidence type="ECO:0000256" key="2">
    <source>
        <dbReference type="ARBA" id="ARBA00022475"/>
    </source>
</evidence>
<feature type="transmembrane region" description="Helical" evidence="6">
    <location>
        <begin position="307"/>
        <end position="328"/>
    </location>
</feature>
<dbReference type="InterPro" id="IPR003841">
    <property type="entry name" value="Na/Pi_transpt"/>
</dbReference>
<feature type="transmembrane region" description="Helical" evidence="6">
    <location>
        <begin position="141"/>
        <end position="159"/>
    </location>
</feature>
<feature type="transmembrane region" description="Helical" evidence="6">
    <location>
        <begin position="203"/>
        <end position="224"/>
    </location>
</feature>
<feature type="domain" description="PhoU" evidence="7">
    <location>
        <begin position="370"/>
        <end position="460"/>
    </location>
</feature>
<dbReference type="RefSeq" id="WP_189431585.1">
    <property type="nucleotide sequence ID" value="NZ_BNAO01000002.1"/>
</dbReference>
<comment type="caution">
    <text evidence="8">The sequence shown here is derived from an EMBL/GenBank/DDBJ whole genome shotgun (WGS) entry which is preliminary data.</text>
</comment>
<proteinExistence type="predicted"/>
<evidence type="ECO:0000256" key="5">
    <source>
        <dbReference type="ARBA" id="ARBA00023136"/>
    </source>
</evidence>
<evidence type="ECO:0000256" key="4">
    <source>
        <dbReference type="ARBA" id="ARBA00022989"/>
    </source>
</evidence>
<evidence type="ECO:0000259" key="7">
    <source>
        <dbReference type="Pfam" id="PF01895"/>
    </source>
</evidence>
<feature type="transmembrane region" description="Helical" evidence="6">
    <location>
        <begin position="80"/>
        <end position="105"/>
    </location>
</feature>
<protein>
    <recommendedName>
        <fullName evidence="7">PhoU domain-containing protein</fullName>
    </recommendedName>
</protein>